<protein>
    <submittedName>
        <fullName evidence="3">Uncharacterized protein</fullName>
    </submittedName>
</protein>
<evidence type="ECO:0000313" key="4">
    <source>
        <dbReference type="Proteomes" id="UP000886780"/>
    </source>
</evidence>
<evidence type="ECO:0000256" key="2">
    <source>
        <dbReference type="SAM" id="Phobius"/>
    </source>
</evidence>
<feature type="non-terminal residue" evidence="3">
    <location>
        <position position="1"/>
    </location>
</feature>
<organism evidence="3 4">
    <name type="scientific">Candidatus Lachnoclostridium stercoripullorum</name>
    <dbReference type="NCBI Taxonomy" id="2838635"/>
    <lineage>
        <taxon>Bacteria</taxon>
        <taxon>Bacillati</taxon>
        <taxon>Bacillota</taxon>
        <taxon>Clostridia</taxon>
        <taxon>Lachnospirales</taxon>
        <taxon>Lachnospiraceae</taxon>
    </lineage>
</organism>
<keyword evidence="2" id="KW-1133">Transmembrane helix</keyword>
<evidence type="ECO:0000313" key="3">
    <source>
        <dbReference type="EMBL" id="HIX53298.1"/>
    </source>
</evidence>
<comment type="caution">
    <text evidence="3">The sequence shown here is derived from an EMBL/GenBank/DDBJ whole genome shotgun (WGS) entry which is preliminary data.</text>
</comment>
<reference evidence="3" key="1">
    <citation type="journal article" date="2021" name="PeerJ">
        <title>Extensive microbial diversity within the chicken gut microbiome revealed by metagenomics and culture.</title>
        <authorList>
            <person name="Gilroy R."/>
            <person name="Ravi A."/>
            <person name="Getino M."/>
            <person name="Pursley I."/>
            <person name="Horton D.L."/>
            <person name="Alikhan N.F."/>
            <person name="Baker D."/>
            <person name="Gharbi K."/>
            <person name="Hall N."/>
            <person name="Watson M."/>
            <person name="Adriaenssens E.M."/>
            <person name="Foster-Nyarko E."/>
            <person name="Jarju S."/>
            <person name="Secka A."/>
            <person name="Antonio M."/>
            <person name="Oren A."/>
            <person name="Chaudhuri R.R."/>
            <person name="La Ragione R."/>
            <person name="Hildebrand F."/>
            <person name="Pallen M.J."/>
        </authorList>
    </citation>
    <scope>NUCLEOTIDE SEQUENCE</scope>
    <source>
        <strain evidence="3">ChiGjej4B4-12881</strain>
    </source>
</reference>
<name>A0A9D1W6D3_9FIRM</name>
<dbReference type="Proteomes" id="UP000886780">
    <property type="component" value="Unassembled WGS sequence"/>
</dbReference>
<gene>
    <name evidence="3" type="ORF">IAA28_10920</name>
</gene>
<keyword evidence="2" id="KW-0472">Membrane</keyword>
<keyword evidence="2" id="KW-0812">Transmembrane</keyword>
<proteinExistence type="predicted"/>
<evidence type="ECO:0000256" key="1">
    <source>
        <dbReference type="SAM" id="MobiDB-lite"/>
    </source>
</evidence>
<reference evidence="3" key="2">
    <citation type="submission" date="2021-04" db="EMBL/GenBank/DDBJ databases">
        <authorList>
            <person name="Gilroy R."/>
        </authorList>
    </citation>
    <scope>NUCLEOTIDE SEQUENCE</scope>
    <source>
        <strain evidence="3">ChiGjej4B4-12881</strain>
    </source>
</reference>
<feature type="region of interest" description="Disordered" evidence="1">
    <location>
        <begin position="44"/>
        <end position="135"/>
    </location>
</feature>
<dbReference type="AlphaFoldDB" id="A0A9D1W6D3"/>
<feature type="transmembrane region" description="Helical" evidence="2">
    <location>
        <begin position="12"/>
        <end position="34"/>
    </location>
</feature>
<sequence>LEREWKKLKRRHFFYLVLPIFLTMLSVRIIQVYFHLKMEQLKRAAASQSPAEGGRQAVPEPARAEAAEMEFFTPEPAPAERLQAAAPEPAADKAAAAGEKAAADAGAAAGEEAAADSGTAADEKGAGSCTVTEEL</sequence>
<dbReference type="EMBL" id="DXEU01000199">
    <property type="protein sequence ID" value="HIX53298.1"/>
    <property type="molecule type" value="Genomic_DNA"/>
</dbReference>
<feature type="compositionally biased region" description="Low complexity" evidence="1">
    <location>
        <begin position="79"/>
        <end position="120"/>
    </location>
</feature>
<accession>A0A9D1W6D3</accession>